<dbReference type="InterPro" id="IPR000524">
    <property type="entry name" value="Tscrpt_reg_HTH_GntR"/>
</dbReference>
<dbReference type="GO" id="GO:0003700">
    <property type="term" value="F:DNA-binding transcription factor activity"/>
    <property type="evidence" value="ECO:0007669"/>
    <property type="project" value="InterPro"/>
</dbReference>
<keyword evidence="3" id="KW-0804">Transcription</keyword>
<evidence type="ECO:0000313" key="6">
    <source>
        <dbReference type="Proteomes" id="UP000027946"/>
    </source>
</evidence>
<sequence>MFELDLRSRLPIYEQLVEKFKNLIINEVLKPYEKLPSVRSLSKDLTINPNTIQKAYRELERQGYICSIPGKGSFVNEFSNEVNTEKMNSLKKDLEKIISELIFMGIGKKDILSMVDEIEENLKGGKDSDQR</sequence>
<dbReference type="GO" id="GO:0003677">
    <property type="term" value="F:DNA binding"/>
    <property type="evidence" value="ECO:0007669"/>
    <property type="project" value="UniProtKB-KW"/>
</dbReference>
<dbReference type="AlphaFoldDB" id="A0A069RNR6"/>
<dbReference type="PANTHER" id="PTHR38445:SF9">
    <property type="entry name" value="HTH-TYPE TRANSCRIPTIONAL REPRESSOR YTRA"/>
    <property type="match status" value="1"/>
</dbReference>
<evidence type="ECO:0000256" key="2">
    <source>
        <dbReference type="ARBA" id="ARBA00023125"/>
    </source>
</evidence>
<proteinExistence type="predicted"/>
<keyword evidence="2" id="KW-0238">DNA-binding</keyword>
<dbReference type="OrthoDB" id="163333at2"/>
<accession>A0A069RNR6</accession>
<comment type="caution">
    <text evidence="5">The sequence shown here is derived from an EMBL/GenBank/DDBJ whole genome shotgun (WGS) entry which is preliminary data.</text>
</comment>
<evidence type="ECO:0000259" key="4">
    <source>
        <dbReference type="PROSITE" id="PS50949"/>
    </source>
</evidence>
<organism evidence="5 6">
    <name type="scientific">Peptoclostridium litorale DSM 5388</name>
    <dbReference type="NCBI Taxonomy" id="1121324"/>
    <lineage>
        <taxon>Bacteria</taxon>
        <taxon>Bacillati</taxon>
        <taxon>Bacillota</taxon>
        <taxon>Clostridia</taxon>
        <taxon>Peptostreptococcales</taxon>
        <taxon>Peptoclostridiaceae</taxon>
        <taxon>Peptoclostridium</taxon>
    </lineage>
</organism>
<dbReference type="Proteomes" id="UP000027946">
    <property type="component" value="Unassembled WGS sequence"/>
</dbReference>
<keyword evidence="6" id="KW-1185">Reference proteome</keyword>
<dbReference type="InterPro" id="IPR036390">
    <property type="entry name" value="WH_DNA-bd_sf"/>
</dbReference>
<dbReference type="SMART" id="SM00345">
    <property type="entry name" value="HTH_GNTR"/>
    <property type="match status" value="1"/>
</dbReference>
<name>A0A069RNR6_PEPLI</name>
<dbReference type="InterPro" id="IPR036388">
    <property type="entry name" value="WH-like_DNA-bd_sf"/>
</dbReference>
<feature type="domain" description="HTH gntR-type" evidence="4">
    <location>
        <begin position="10"/>
        <end position="78"/>
    </location>
</feature>
<dbReference type="SUPFAM" id="SSF46785">
    <property type="entry name" value="Winged helix' DNA-binding domain"/>
    <property type="match status" value="1"/>
</dbReference>
<dbReference type="RefSeq" id="WP_038264420.1">
    <property type="nucleotide sequence ID" value="NZ_FSRH01000011.1"/>
</dbReference>
<dbReference type="Gene3D" id="1.10.10.10">
    <property type="entry name" value="Winged helix-like DNA-binding domain superfamily/Winged helix DNA-binding domain"/>
    <property type="match status" value="1"/>
</dbReference>
<dbReference type="PANTHER" id="PTHR38445">
    <property type="entry name" value="HTH-TYPE TRANSCRIPTIONAL REPRESSOR YTRA"/>
    <property type="match status" value="1"/>
</dbReference>
<gene>
    <name evidence="5" type="ORF">CLIT_10c05550</name>
</gene>
<dbReference type="STRING" id="1121324.CLIT_10c05550"/>
<dbReference type="EMBL" id="JJMM01000010">
    <property type="protein sequence ID" value="KDR95827.1"/>
    <property type="molecule type" value="Genomic_DNA"/>
</dbReference>
<dbReference type="Pfam" id="PF00392">
    <property type="entry name" value="GntR"/>
    <property type="match status" value="1"/>
</dbReference>
<dbReference type="CDD" id="cd07377">
    <property type="entry name" value="WHTH_GntR"/>
    <property type="match status" value="1"/>
</dbReference>
<protein>
    <submittedName>
        <fullName evidence="5">Regulatory protein GntR HTH</fullName>
    </submittedName>
</protein>
<reference evidence="5 6" key="1">
    <citation type="submission" date="2014-03" db="EMBL/GenBank/DDBJ databases">
        <title>Genome sequence of Clostridium litorale W6, DSM 5388.</title>
        <authorList>
            <person name="Poehlein A."/>
            <person name="Jagirdar A."/>
            <person name="Khonsari B."/>
            <person name="Chibani C.M."/>
            <person name="Gutierrez Gutierrez D.A."/>
            <person name="Davydova E."/>
            <person name="Alghaithi H.S."/>
            <person name="Nair K.P."/>
            <person name="Dhamotharan K."/>
            <person name="Chandran L."/>
            <person name="G W."/>
            <person name="Daniel R."/>
        </authorList>
    </citation>
    <scope>NUCLEOTIDE SEQUENCE [LARGE SCALE GENOMIC DNA]</scope>
    <source>
        <strain evidence="5 6">W6</strain>
    </source>
</reference>
<dbReference type="PROSITE" id="PS50949">
    <property type="entry name" value="HTH_GNTR"/>
    <property type="match status" value="1"/>
</dbReference>
<evidence type="ECO:0000256" key="3">
    <source>
        <dbReference type="ARBA" id="ARBA00023163"/>
    </source>
</evidence>
<evidence type="ECO:0000256" key="1">
    <source>
        <dbReference type="ARBA" id="ARBA00023015"/>
    </source>
</evidence>
<dbReference type="eggNOG" id="COG1725">
    <property type="taxonomic scope" value="Bacteria"/>
</dbReference>
<keyword evidence="1" id="KW-0805">Transcription regulation</keyword>
<evidence type="ECO:0000313" key="5">
    <source>
        <dbReference type="EMBL" id="KDR95827.1"/>
    </source>
</evidence>